<reference evidence="7 8" key="1">
    <citation type="submission" date="2020-02" db="EMBL/GenBank/DDBJ databases">
        <title>Comparative genomics of sulfur disproportionating microorganisms.</title>
        <authorList>
            <person name="Ward L.M."/>
            <person name="Bertran E."/>
            <person name="Johnston D.T."/>
        </authorList>
    </citation>
    <scope>NUCLEOTIDE SEQUENCE [LARGE SCALE GENOMIC DNA]</scope>
    <source>
        <strain evidence="7 8">DSM 100025</strain>
    </source>
</reference>
<gene>
    <name evidence="7" type="ORF">G3N55_07970</name>
</gene>
<evidence type="ECO:0000256" key="1">
    <source>
        <dbReference type="ARBA" id="ARBA00004141"/>
    </source>
</evidence>
<dbReference type="PANTHER" id="PTHR21716">
    <property type="entry name" value="TRANSMEMBRANE PROTEIN"/>
    <property type="match status" value="1"/>
</dbReference>
<evidence type="ECO:0000256" key="6">
    <source>
        <dbReference type="SAM" id="Phobius"/>
    </source>
</evidence>
<comment type="caution">
    <text evidence="7">The sequence shown here is derived from an EMBL/GenBank/DDBJ whole genome shotgun (WGS) entry which is preliminary data.</text>
</comment>
<evidence type="ECO:0000256" key="2">
    <source>
        <dbReference type="ARBA" id="ARBA00009773"/>
    </source>
</evidence>
<feature type="transmembrane region" description="Helical" evidence="6">
    <location>
        <begin position="244"/>
        <end position="265"/>
    </location>
</feature>
<feature type="transmembrane region" description="Helical" evidence="6">
    <location>
        <begin position="306"/>
        <end position="335"/>
    </location>
</feature>
<feature type="transmembrane region" description="Helical" evidence="6">
    <location>
        <begin position="210"/>
        <end position="237"/>
    </location>
</feature>
<dbReference type="PROSITE" id="PS51318">
    <property type="entry name" value="TAT"/>
    <property type="match status" value="1"/>
</dbReference>
<dbReference type="InterPro" id="IPR002549">
    <property type="entry name" value="AI-2E-like"/>
</dbReference>
<evidence type="ECO:0000256" key="4">
    <source>
        <dbReference type="ARBA" id="ARBA00022989"/>
    </source>
</evidence>
<dbReference type="GO" id="GO:0016020">
    <property type="term" value="C:membrane"/>
    <property type="evidence" value="ECO:0007669"/>
    <property type="project" value="UniProtKB-SubCell"/>
</dbReference>
<dbReference type="Pfam" id="PF01594">
    <property type="entry name" value="AI-2E_transport"/>
    <property type="match status" value="1"/>
</dbReference>
<dbReference type="GO" id="GO:0055085">
    <property type="term" value="P:transmembrane transport"/>
    <property type="evidence" value="ECO:0007669"/>
    <property type="project" value="TreeGrafter"/>
</dbReference>
<dbReference type="RefSeq" id="WP_163298907.1">
    <property type="nucleotide sequence ID" value="NZ_JAAGRR010000084.1"/>
</dbReference>
<evidence type="ECO:0000313" key="8">
    <source>
        <dbReference type="Proteomes" id="UP000469346"/>
    </source>
</evidence>
<keyword evidence="4 6" id="KW-1133">Transmembrane helix</keyword>
<feature type="transmembrane region" description="Helical" evidence="6">
    <location>
        <begin position="271"/>
        <end position="294"/>
    </location>
</feature>
<proteinExistence type="inferred from homology"/>
<dbReference type="Proteomes" id="UP000469346">
    <property type="component" value="Unassembled WGS sequence"/>
</dbReference>
<comment type="similarity">
    <text evidence="2">Belongs to the autoinducer-2 exporter (AI-2E) (TC 2.A.86) family.</text>
</comment>
<protein>
    <submittedName>
        <fullName evidence="7">AI-2E family transporter</fullName>
    </submittedName>
</protein>
<dbReference type="EMBL" id="JAAGRR010000084">
    <property type="protein sequence ID" value="NDY42777.1"/>
    <property type="molecule type" value="Genomic_DNA"/>
</dbReference>
<accession>A0A6N9TTL6</accession>
<keyword evidence="8" id="KW-1185">Reference proteome</keyword>
<name>A0A6N9TTL6_DISTH</name>
<dbReference type="InterPro" id="IPR006311">
    <property type="entry name" value="TAT_signal"/>
</dbReference>
<feature type="transmembrane region" description="Helical" evidence="6">
    <location>
        <begin position="149"/>
        <end position="169"/>
    </location>
</feature>
<evidence type="ECO:0000256" key="3">
    <source>
        <dbReference type="ARBA" id="ARBA00022692"/>
    </source>
</evidence>
<evidence type="ECO:0000256" key="5">
    <source>
        <dbReference type="ARBA" id="ARBA00023136"/>
    </source>
</evidence>
<sequence>MSDSRRWFFLAVGLGAAWLAHLLAPVLTPFLVSALLAYLGDPAVDAMERRRVPRTLAVALVFAVIVLAFLALVLVLVPLLERQAAALARRLPAVLAWARETALPWLAHRLGLPAALPDAGAIQEALAAHWRQAGGLAVRVLSSVSRSGMALLAAIGNLVLIPVVTFYLLRDWDRLLADLHALLPRRAAPTVAALAREADEVLGAFLKGQLLVMLALAAVYSIGLHLAGLELALLIGITAGLVSFVPYLGFALGILAAGAAALVQYHDLAHLLYVTGVFAVGQLLEGTVLTPVLVGDRVGLHPVVVIFAVLAGGQLFGFFGVLVAIPAAAVLMVLVRHARRSYLESPLYHE</sequence>
<organism evidence="7 8">
    <name type="scientific">Dissulfurirhabdus thermomarina</name>
    <dbReference type="NCBI Taxonomy" id="1765737"/>
    <lineage>
        <taxon>Bacteria</taxon>
        <taxon>Deltaproteobacteria</taxon>
        <taxon>Dissulfurirhabdaceae</taxon>
        <taxon>Dissulfurirhabdus</taxon>
    </lineage>
</organism>
<feature type="transmembrane region" description="Helical" evidence="6">
    <location>
        <begin position="56"/>
        <end position="80"/>
    </location>
</feature>
<keyword evidence="3 6" id="KW-0812">Transmembrane</keyword>
<dbReference type="PANTHER" id="PTHR21716:SF64">
    <property type="entry name" value="AI-2 TRANSPORT PROTEIN TQSA"/>
    <property type="match status" value="1"/>
</dbReference>
<comment type="subcellular location">
    <subcellularLocation>
        <location evidence="1">Membrane</location>
        <topology evidence="1">Multi-pass membrane protein</topology>
    </subcellularLocation>
</comment>
<keyword evidence="5 6" id="KW-0472">Membrane</keyword>
<feature type="transmembrane region" description="Helical" evidence="6">
    <location>
        <begin position="7"/>
        <end position="36"/>
    </location>
</feature>
<evidence type="ECO:0000313" key="7">
    <source>
        <dbReference type="EMBL" id="NDY42777.1"/>
    </source>
</evidence>
<dbReference type="AlphaFoldDB" id="A0A6N9TTL6"/>